<organism evidence="1 2">
    <name type="scientific">uncultured phage cr17_1</name>
    <dbReference type="NCBI Taxonomy" id="2986404"/>
    <lineage>
        <taxon>Viruses</taxon>
        <taxon>Duplodnaviria</taxon>
        <taxon>Heunggongvirae</taxon>
        <taxon>Uroviricota</taxon>
        <taxon>Caudoviricetes</taxon>
        <taxon>Crassvirales</taxon>
        <taxon>Intestiviridae</taxon>
        <taxon>Crudevirinae</taxon>
        <taxon>Endlipuvirus</taxon>
        <taxon>Endlipuvirus intestinihominis</taxon>
    </lineage>
</organism>
<dbReference type="GeneID" id="75691644"/>
<keyword evidence="1" id="KW-0067">ATP-binding</keyword>
<gene>
    <name evidence="1" type="primary">gp_25619</name>
</gene>
<dbReference type="Proteomes" id="UP000827442">
    <property type="component" value="Segment"/>
</dbReference>
<dbReference type="InterPro" id="IPR011604">
    <property type="entry name" value="PDDEXK-like_dom_sf"/>
</dbReference>
<evidence type="ECO:0000313" key="1">
    <source>
        <dbReference type="EMBL" id="QWM90356.1"/>
    </source>
</evidence>
<accession>A0AAE7V503</accession>
<reference evidence="1 2" key="1">
    <citation type="submission" date="2021-04" db="EMBL/GenBank/DDBJ databases">
        <authorList>
            <person name="Shkoporov A.N."/>
            <person name="Stockdale S.R."/>
            <person name="Guerin E."/>
            <person name="Ross R.P."/>
            <person name="Hill C."/>
        </authorList>
    </citation>
    <scope>NUCLEOTIDE SEQUENCE [LARGE SCALE GENOMIC DNA]</scope>
    <source>
        <strain evidence="2">cr17_1</strain>
    </source>
</reference>
<name>A0AAE7V503_9CAUD</name>
<protein>
    <submittedName>
        <fullName evidence="1">DNA replication ATP-dependent helicase</fullName>
    </submittedName>
</protein>
<dbReference type="KEGG" id="vg:75691644"/>
<keyword evidence="2" id="KW-1185">Reference proteome</keyword>
<keyword evidence="1" id="KW-0378">Hydrolase</keyword>
<sequence>MLQLRDTRYNDIRLIFKEANHSYIDTLGNSYKSVTTLLHEYQPSFNKSYWLKKKAKELGISESKLAKQWDAIRDEACDRGTKTHNNLEDGIKSASKFKDAIRYILPKEGEMITVADLPNINLNVKELDIDEFIDVTENKYSEIYNVFNYYKNNGYKIYSEIGAFLIDYLVSGTIDVLCLRDDQFVIGDWKTNRGGLKFESGYYKKDKTQKPHQETDIWVGTNDRLLPPIGGLPNCNGSIYNLQLSLYALMVQCILGLPCAGLWLAHIDSDFVLNEYGMPKKYPDGTFKVKTNPKEKVTLHKMMYRFNEVKSILEDRRKNLKAKEINTQFNLNL</sequence>
<dbReference type="RefSeq" id="YP_010359928.1">
    <property type="nucleotide sequence ID" value="NC_062778.1"/>
</dbReference>
<dbReference type="EMBL" id="MZ130488">
    <property type="protein sequence ID" value="QWM90356.1"/>
    <property type="molecule type" value="Genomic_DNA"/>
</dbReference>
<dbReference type="Gene3D" id="3.90.320.10">
    <property type="match status" value="1"/>
</dbReference>
<keyword evidence="1" id="KW-0547">Nucleotide-binding</keyword>
<evidence type="ECO:0000313" key="2">
    <source>
        <dbReference type="Proteomes" id="UP000827442"/>
    </source>
</evidence>
<dbReference type="GO" id="GO:0004386">
    <property type="term" value="F:helicase activity"/>
    <property type="evidence" value="ECO:0007669"/>
    <property type="project" value="UniProtKB-KW"/>
</dbReference>
<keyword evidence="1" id="KW-0347">Helicase</keyword>
<proteinExistence type="predicted"/>